<comment type="similarity">
    <text evidence="3">Belongs to the claudin family.</text>
</comment>
<evidence type="ECO:0000256" key="6">
    <source>
        <dbReference type="ARBA" id="ARBA00022692"/>
    </source>
</evidence>
<dbReference type="EMBL" id="SRMA01025726">
    <property type="protein sequence ID" value="TRY91665.1"/>
    <property type="molecule type" value="Genomic_DNA"/>
</dbReference>
<keyword evidence="8 10" id="KW-1133">Transmembrane helix</keyword>
<feature type="transmembrane region" description="Helical" evidence="10">
    <location>
        <begin position="86"/>
        <end position="110"/>
    </location>
</feature>
<dbReference type="Pfam" id="PF00822">
    <property type="entry name" value="PMP22_Claudin"/>
    <property type="match status" value="1"/>
</dbReference>
<sequence length="249" mass="26990">MWRPQVLEVAALGCSSVGWTLVALTLALEGWRSVYVGGKGGNWMIKGSWYWSSLWRDCVTDTSSVTNCVELEALWAATPFVQAVRALLMIALALGLIAMLLCFLGMDCTYIGGELKTKHRTLFAGVAFHFIGGVSALSAYSLYTNRVARMAFAPVADRTVIRYGIGAPIFVGLVGCFLITLAAGLYATSAILSRKKRVTVLRSSVGRRSASKSLYTSTYYDPSGKSYSVGISRTAKTSDEKLSTRDTFV</sequence>
<name>A0A553QNW0_9TELE</name>
<dbReference type="PRINTS" id="PR01077">
    <property type="entry name" value="CLAUDIN"/>
</dbReference>
<dbReference type="OrthoDB" id="8904666at2759"/>
<dbReference type="GO" id="GO:0005886">
    <property type="term" value="C:plasma membrane"/>
    <property type="evidence" value="ECO:0007669"/>
    <property type="project" value="UniProtKB-SubCell"/>
</dbReference>
<proteinExistence type="inferred from homology"/>
<dbReference type="PANTHER" id="PTHR12002">
    <property type="entry name" value="CLAUDIN"/>
    <property type="match status" value="1"/>
</dbReference>
<keyword evidence="9 10" id="KW-0472">Membrane</keyword>
<feature type="transmembrane region" description="Helical" evidence="10">
    <location>
        <begin position="163"/>
        <end position="187"/>
    </location>
</feature>
<evidence type="ECO:0008006" key="13">
    <source>
        <dbReference type="Google" id="ProtNLM"/>
    </source>
</evidence>
<dbReference type="STRING" id="623744.A0A553QNW0"/>
<comment type="caution">
    <text evidence="11">The sequence shown here is derived from an EMBL/GenBank/DDBJ whole genome shotgun (WGS) entry which is preliminary data.</text>
</comment>
<evidence type="ECO:0000256" key="3">
    <source>
        <dbReference type="ARBA" id="ARBA00008295"/>
    </source>
</evidence>
<evidence type="ECO:0000256" key="1">
    <source>
        <dbReference type="ARBA" id="ARBA00004435"/>
    </source>
</evidence>
<gene>
    <name evidence="11" type="ORF">DNTS_003329</name>
</gene>
<keyword evidence="6 10" id="KW-0812">Transmembrane</keyword>
<keyword evidence="5" id="KW-1003">Cell membrane</keyword>
<dbReference type="GO" id="GO:0005923">
    <property type="term" value="C:bicellular tight junction"/>
    <property type="evidence" value="ECO:0007669"/>
    <property type="project" value="UniProtKB-SubCell"/>
</dbReference>
<evidence type="ECO:0000256" key="7">
    <source>
        <dbReference type="ARBA" id="ARBA00022949"/>
    </source>
</evidence>
<reference evidence="11 12" key="1">
    <citation type="journal article" date="2019" name="Sci. Data">
        <title>Hybrid genome assembly and annotation of Danionella translucida.</title>
        <authorList>
            <person name="Kadobianskyi M."/>
            <person name="Schulze L."/>
            <person name="Schuelke M."/>
            <person name="Judkewitz B."/>
        </authorList>
    </citation>
    <scope>NUCLEOTIDE SEQUENCE [LARGE SCALE GENOMIC DNA]</scope>
    <source>
        <strain evidence="11 12">Bolton</strain>
    </source>
</reference>
<evidence type="ECO:0000313" key="11">
    <source>
        <dbReference type="EMBL" id="TRY91665.1"/>
    </source>
</evidence>
<evidence type="ECO:0000256" key="4">
    <source>
        <dbReference type="ARBA" id="ARBA00022427"/>
    </source>
</evidence>
<dbReference type="InterPro" id="IPR004031">
    <property type="entry name" value="PMP22/EMP/MP20/Claudin"/>
</dbReference>
<keyword evidence="4" id="KW-0796">Tight junction</keyword>
<reference evidence="11" key="2">
    <citation type="submission" date="2019-04" db="EMBL/GenBank/DDBJ databases">
        <authorList>
            <person name="Kadobianskyi M."/>
            <person name="Schulze L."/>
            <person name="Schuelke M."/>
            <person name="Judkewitz B."/>
        </authorList>
    </citation>
    <scope>NUCLEOTIDE SEQUENCE</scope>
    <source>
        <strain evidence="11">Bolton</strain>
        <tissue evidence="11">Whole-body</tissue>
    </source>
</reference>
<keyword evidence="12" id="KW-1185">Reference proteome</keyword>
<keyword evidence="7" id="KW-0965">Cell junction</keyword>
<feature type="transmembrane region" description="Helical" evidence="10">
    <location>
        <begin position="7"/>
        <end position="28"/>
    </location>
</feature>
<feature type="transmembrane region" description="Helical" evidence="10">
    <location>
        <begin position="122"/>
        <end position="143"/>
    </location>
</feature>
<evidence type="ECO:0000313" key="12">
    <source>
        <dbReference type="Proteomes" id="UP000316079"/>
    </source>
</evidence>
<accession>A0A553QNW0</accession>
<dbReference type="AlphaFoldDB" id="A0A553QNW0"/>
<dbReference type="Proteomes" id="UP000316079">
    <property type="component" value="Unassembled WGS sequence"/>
</dbReference>
<evidence type="ECO:0000256" key="10">
    <source>
        <dbReference type="SAM" id="Phobius"/>
    </source>
</evidence>
<dbReference type="GO" id="GO:0005198">
    <property type="term" value="F:structural molecule activity"/>
    <property type="evidence" value="ECO:0007669"/>
    <property type="project" value="InterPro"/>
</dbReference>
<comment type="subcellular location">
    <subcellularLocation>
        <location evidence="1">Cell junction</location>
        <location evidence="1">Tight junction</location>
    </subcellularLocation>
    <subcellularLocation>
        <location evidence="2">Cell membrane</location>
        <topology evidence="2">Multi-pass membrane protein</topology>
    </subcellularLocation>
</comment>
<evidence type="ECO:0000256" key="5">
    <source>
        <dbReference type="ARBA" id="ARBA00022475"/>
    </source>
</evidence>
<organism evidence="11 12">
    <name type="scientific">Danionella cerebrum</name>
    <dbReference type="NCBI Taxonomy" id="2873325"/>
    <lineage>
        <taxon>Eukaryota</taxon>
        <taxon>Metazoa</taxon>
        <taxon>Chordata</taxon>
        <taxon>Craniata</taxon>
        <taxon>Vertebrata</taxon>
        <taxon>Euteleostomi</taxon>
        <taxon>Actinopterygii</taxon>
        <taxon>Neopterygii</taxon>
        <taxon>Teleostei</taxon>
        <taxon>Ostariophysi</taxon>
        <taxon>Cypriniformes</taxon>
        <taxon>Danionidae</taxon>
        <taxon>Danioninae</taxon>
        <taxon>Danionella</taxon>
    </lineage>
</organism>
<evidence type="ECO:0000256" key="9">
    <source>
        <dbReference type="ARBA" id="ARBA00023136"/>
    </source>
</evidence>
<evidence type="ECO:0000256" key="8">
    <source>
        <dbReference type="ARBA" id="ARBA00022989"/>
    </source>
</evidence>
<dbReference type="Gene3D" id="1.20.140.150">
    <property type="match status" value="1"/>
</dbReference>
<evidence type="ECO:0000256" key="2">
    <source>
        <dbReference type="ARBA" id="ARBA00004651"/>
    </source>
</evidence>
<dbReference type="InterPro" id="IPR006187">
    <property type="entry name" value="Claudin"/>
</dbReference>
<protein>
    <recommendedName>
        <fullName evidence="13">Claudin</fullName>
    </recommendedName>
</protein>
<dbReference type="EMBL" id="SRMA01025726">
    <property type="protein sequence ID" value="TRY91662.1"/>
    <property type="molecule type" value="Genomic_DNA"/>
</dbReference>